<comment type="similarity">
    <text evidence="1">Belongs to the bactofilin family.</text>
</comment>
<protein>
    <submittedName>
        <fullName evidence="2">Polymer-forming cytoskeletal protein</fullName>
    </submittedName>
</protein>
<name>A0ABR5YZU3_9GAMM</name>
<dbReference type="RefSeq" id="WP_181070327.1">
    <property type="nucleotide sequence ID" value="NZ_JAAMRF010000003.1"/>
</dbReference>
<comment type="caution">
    <text evidence="2">The sequence shown here is derived from an EMBL/GenBank/DDBJ whole genome shotgun (WGS) entry which is preliminary data.</text>
</comment>
<keyword evidence="3" id="KW-1185">Reference proteome</keyword>
<dbReference type="EMBL" id="JAAMRF010000003">
    <property type="protein sequence ID" value="MBA1273416.1"/>
    <property type="molecule type" value="Genomic_DNA"/>
</dbReference>
<proteinExistence type="inferred from homology"/>
<accession>A0ABR5YZU3</accession>
<sequence length="136" mass="14527">MFNKAKPKADLQRFSGKTSVIAADAEVTGDLCFQGAVQVDGRLCGNLVTTGGLVRVSHGGHVEGEIRAQHVVVDGQVIGDVHAAEHLELGTRARVRGNLFYGLMEMAMGAEVEGKLCHLREEPRPLELPASVEPAE</sequence>
<dbReference type="InterPro" id="IPR007607">
    <property type="entry name" value="BacA/B"/>
</dbReference>
<organism evidence="2 3">
    <name type="scientific">Stutzerimonas azotifigens</name>
    <dbReference type="NCBI Taxonomy" id="291995"/>
    <lineage>
        <taxon>Bacteria</taxon>
        <taxon>Pseudomonadati</taxon>
        <taxon>Pseudomonadota</taxon>
        <taxon>Gammaproteobacteria</taxon>
        <taxon>Pseudomonadales</taxon>
        <taxon>Pseudomonadaceae</taxon>
        <taxon>Stutzerimonas</taxon>
    </lineage>
</organism>
<gene>
    <name evidence="2" type="ORF">G7026_08625</name>
</gene>
<dbReference type="PANTHER" id="PTHR35024">
    <property type="entry name" value="HYPOTHETICAL CYTOSOLIC PROTEIN"/>
    <property type="match status" value="1"/>
</dbReference>
<evidence type="ECO:0000313" key="2">
    <source>
        <dbReference type="EMBL" id="MBA1273416.1"/>
    </source>
</evidence>
<dbReference type="PANTHER" id="PTHR35024:SF4">
    <property type="entry name" value="POLYMER-FORMING CYTOSKELETAL PROTEIN"/>
    <property type="match status" value="1"/>
</dbReference>
<evidence type="ECO:0000256" key="1">
    <source>
        <dbReference type="ARBA" id="ARBA00044755"/>
    </source>
</evidence>
<dbReference type="Proteomes" id="UP000786387">
    <property type="component" value="Unassembled WGS sequence"/>
</dbReference>
<dbReference type="Pfam" id="PF04519">
    <property type="entry name" value="Bactofilin"/>
    <property type="match status" value="1"/>
</dbReference>
<evidence type="ECO:0000313" key="3">
    <source>
        <dbReference type="Proteomes" id="UP000786387"/>
    </source>
</evidence>
<reference evidence="2 3" key="1">
    <citation type="submission" date="2020-02" db="EMBL/GenBank/DDBJ databases">
        <title>Synteny-based analysis reveals conserved mechanism for high triclosan tolerance in Pseudomonas, as well as instances of horizontal transfer.</title>
        <authorList>
            <person name="Mcfarland A.G."/>
            <person name="Bertucci H.K."/>
            <person name="Litmann E."/>
            <person name="Shen J."/>
            <person name="Huttenhower C."/>
            <person name="Hartmann E.M."/>
        </authorList>
    </citation>
    <scope>NUCLEOTIDE SEQUENCE [LARGE SCALE GENOMIC DNA]</scope>
    <source>
        <strain evidence="2 3">115A1</strain>
    </source>
</reference>